<dbReference type="InterPro" id="IPR020841">
    <property type="entry name" value="PKS_Beta-ketoAc_synthase_dom"/>
</dbReference>
<evidence type="ECO:0000313" key="4">
    <source>
        <dbReference type="EMBL" id="GAB17611.1"/>
    </source>
</evidence>
<dbReference type="Pfam" id="PF00109">
    <property type="entry name" value="ketoacyl-synt"/>
    <property type="match status" value="1"/>
</dbReference>
<dbReference type="RefSeq" id="WP_007316949.1">
    <property type="nucleotide sequence ID" value="NZ_BAEH01000036.1"/>
</dbReference>
<dbReference type="Proteomes" id="UP000035034">
    <property type="component" value="Unassembled WGS sequence"/>
</dbReference>
<reference evidence="4 5" key="1">
    <citation type="submission" date="2011-12" db="EMBL/GenBank/DDBJ databases">
        <title>Whole genome shotgun sequence of Gordonia effusa NBRC 100432.</title>
        <authorList>
            <person name="Yoshida I."/>
            <person name="Takarada H."/>
            <person name="Hosoyama A."/>
            <person name="Tsuchikane K."/>
            <person name="Katsumata H."/>
            <person name="Yamazaki S."/>
            <person name="Fujita N."/>
        </authorList>
    </citation>
    <scope>NUCLEOTIDE SEQUENCE [LARGE SCALE GENOMIC DNA]</scope>
    <source>
        <strain evidence="4 5">NBRC 100432</strain>
    </source>
</reference>
<dbReference type="InterPro" id="IPR050091">
    <property type="entry name" value="PKS_NRPS_Biosynth_Enz"/>
</dbReference>
<evidence type="ECO:0000256" key="2">
    <source>
        <dbReference type="RuleBase" id="RU003694"/>
    </source>
</evidence>
<dbReference type="PROSITE" id="PS52004">
    <property type="entry name" value="KS3_2"/>
    <property type="match status" value="1"/>
</dbReference>
<sequence length="441" mass="46044">MSSTETDHDPIVIVGMAVEAPGRIDTLAAYWSALSEGADLIGPFPRDRGWDIDELFALADVDGWSKVTDAGGFLESASEFDPLFFGISPREAVAMDPQQRVILRTAWRALENTGINPESLSGTDTAVFVGGSITEYGPRAAEINEYSGYRASGTALGALAGRISHCLELTGPSMTVDTACASSLTALDLAVKSIRAGEAETAIVGGVCVMGSPAAFYEFSKNNALASGGQCRPYSAQADGTLWGEGAGVVVVQRRSAALRDRHRIYGEVLATGVNHNGGGLGIAVPSATAQERLMDRVVNLAGVDPRKIDLIEGHGTGTAVGDPLELEALQQIYGERGDEARPAYVGSVKSNLGHAQAASGMLGLVKVLLCGLHGQIAPTRHVQTPTESIDWSSTGLRLADSLTEWAVEDQSRYAAVSSFGIAGTNAHAIIAMNTADSANV</sequence>
<dbReference type="Gene3D" id="3.40.47.10">
    <property type="match status" value="1"/>
</dbReference>
<dbReference type="STRING" id="1077974.GOEFS_036_00500"/>
<dbReference type="GO" id="GO:0004312">
    <property type="term" value="F:fatty acid synthase activity"/>
    <property type="evidence" value="ECO:0007669"/>
    <property type="project" value="TreeGrafter"/>
</dbReference>
<evidence type="ECO:0000259" key="3">
    <source>
        <dbReference type="PROSITE" id="PS52004"/>
    </source>
</evidence>
<dbReference type="InterPro" id="IPR018201">
    <property type="entry name" value="Ketoacyl_synth_AS"/>
</dbReference>
<dbReference type="AlphaFoldDB" id="H0QXR0"/>
<name>H0QXR0_9ACTN</name>
<dbReference type="SUPFAM" id="SSF53901">
    <property type="entry name" value="Thiolase-like"/>
    <property type="match status" value="1"/>
</dbReference>
<evidence type="ECO:0000256" key="1">
    <source>
        <dbReference type="ARBA" id="ARBA00022679"/>
    </source>
</evidence>
<evidence type="ECO:0000313" key="5">
    <source>
        <dbReference type="Proteomes" id="UP000035034"/>
    </source>
</evidence>
<feature type="domain" description="Ketosynthase family 3 (KS3)" evidence="3">
    <location>
        <begin position="8"/>
        <end position="433"/>
    </location>
</feature>
<dbReference type="InterPro" id="IPR014031">
    <property type="entry name" value="Ketoacyl_synth_C"/>
</dbReference>
<comment type="caution">
    <text evidence="4">The sequence shown here is derived from an EMBL/GenBank/DDBJ whole genome shotgun (WGS) entry which is preliminary data.</text>
</comment>
<dbReference type="Pfam" id="PF02801">
    <property type="entry name" value="Ketoacyl-synt_C"/>
    <property type="match status" value="1"/>
</dbReference>
<dbReference type="PANTHER" id="PTHR43775">
    <property type="entry name" value="FATTY ACID SYNTHASE"/>
    <property type="match status" value="1"/>
</dbReference>
<dbReference type="InterPro" id="IPR016039">
    <property type="entry name" value="Thiolase-like"/>
</dbReference>
<dbReference type="GO" id="GO:0004315">
    <property type="term" value="F:3-oxoacyl-[acyl-carrier-protein] synthase activity"/>
    <property type="evidence" value="ECO:0007669"/>
    <property type="project" value="InterPro"/>
</dbReference>
<dbReference type="GO" id="GO:0006633">
    <property type="term" value="P:fatty acid biosynthetic process"/>
    <property type="evidence" value="ECO:0007669"/>
    <property type="project" value="InterPro"/>
</dbReference>
<keyword evidence="1 2" id="KW-0808">Transferase</keyword>
<dbReference type="EMBL" id="BAEH01000036">
    <property type="protein sequence ID" value="GAB17611.1"/>
    <property type="molecule type" value="Genomic_DNA"/>
</dbReference>
<dbReference type="PROSITE" id="PS00606">
    <property type="entry name" value="KS3_1"/>
    <property type="match status" value="1"/>
</dbReference>
<organism evidence="4 5">
    <name type="scientific">Gordonia effusa NBRC 100432</name>
    <dbReference type="NCBI Taxonomy" id="1077974"/>
    <lineage>
        <taxon>Bacteria</taxon>
        <taxon>Bacillati</taxon>
        <taxon>Actinomycetota</taxon>
        <taxon>Actinomycetes</taxon>
        <taxon>Mycobacteriales</taxon>
        <taxon>Gordoniaceae</taxon>
        <taxon>Gordonia</taxon>
    </lineage>
</organism>
<dbReference type="InterPro" id="IPR014030">
    <property type="entry name" value="Ketoacyl_synth_N"/>
</dbReference>
<accession>H0QXR0</accession>
<proteinExistence type="inferred from homology"/>
<dbReference type="eggNOG" id="COG3321">
    <property type="taxonomic scope" value="Bacteria"/>
</dbReference>
<dbReference type="CDD" id="cd00833">
    <property type="entry name" value="PKS"/>
    <property type="match status" value="1"/>
</dbReference>
<protein>
    <submittedName>
        <fullName evidence="4">Putative polyketide synthase</fullName>
    </submittedName>
</protein>
<keyword evidence="5" id="KW-1185">Reference proteome</keyword>
<dbReference type="SMART" id="SM00825">
    <property type="entry name" value="PKS_KS"/>
    <property type="match status" value="1"/>
</dbReference>
<dbReference type="PANTHER" id="PTHR43775:SF51">
    <property type="entry name" value="INACTIVE PHENOLPHTHIOCEROL SYNTHESIS POLYKETIDE SYNTHASE TYPE I PKS1-RELATED"/>
    <property type="match status" value="1"/>
</dbReference>
<gene>
    <name evidence="4" type="ORF">GOEFS_036_00500</name>
</gene>
<comment type="similarity">
    <text evidence="2">Belongs to the thiolase-like superfamily. Beta-ketoacyl-ACP synthases family.</text>
</comment>
<dbReference type="OrthoDB" id="9778690at2"/>